<keyword evidence="12" id="KW-1185">Reference proteome</keyword>
<dbReference type="NCBIfam" id="NF007956">
    <property type="entry name" value="PRK10675.1"/>
    <property type="match status" value="1"/>
</dbReference>
<evidence type="ECO:0000256" key="1">
    <source>
        <dbReference type="ARBA" id="ARBA00000083"/>
    </source>
</evidence>
<dbReference type="PANTHER" id="PTHR43725">
    <property type="entry name" value="UDP-GLUCOSE 4-EPIMERASE"/>
    <property type="match status" value="1"/>
</dbReference>
<accession>S2KQ73</accession>
<proteinExistence type="inferred from homology"/>
<dbReference type="Gene3D" id="3.40.50.720">
    <property type="entry name" value="NAD(P)-binding Rossmann-like Domain"/>
    <property type="match status" value="1"/>
</dbReference>
<evidence type="ECO:0000313" key="12">
    <source>
        <dbReference type="Proteomes" id="UP000014463"/>
    </source>
</evidence>
<dbReference type="PRINTS" id="PR01713">
    <property type="entry name" value="NUCEPIMERASE"/>
</dbReference>
<keyword evidence="8 9" id="KW-0413">Isomerase</keyword>
<dbReference type="STRING" id="1121939.L861_02620"/>
<comment type="similarity">
    <text evidence="4 9">Belongs to the NAD(P)-dependent epimerase/dehydratase family.</text>
</comment>
<dbReference type="Proteomes" id="UP000014463">
    <property type="component" value="Unassembled WGS sequence"/>
</dbReference>
<dbReference type="NCBIfam" id="TIGR01179">
    <property type="entry name" value="galE"/>
    <property type="match status" value="1"/>
</dbReference>
<comment type="caution">
    <text evidence="11">The sequence shown here is derived from an EMBL/GenBank/DDBJ whole genome shotgun (WGS) entry which is preliminary data.</text>
</comment>
<sequence>MPILVVGGAGYIGSHTVLSLLEAEYEVVVLDNLVNSSSESLRRVQKLTGKPIDFVHGDIRDKKRLARLFHDYDVSSVIHFAGLKAVSESVQQPLEYYDNNVYGTLALCQAMQVAGVTRLIFSSSATVYGRDAPVPYQEITPRGITANPYGSSKAMVEQILEDLCRSDEGWAVALLRYFNPVGAHESGLIGEDPQGFPNNLMPVIAQVAVGRRPELAVFGNDYPTPDGTCVRDYLHVMDLAEGHLQALASLETPGVHIYNLGTGQGYSVLQMVEAFERVTGQPVPSRFTSRREGDLAAFWADPTKAQRELGWKARRSLDAMMADTWRWQCRNPQGYCSEVDRAKSFSNNMKVMPAVTNSNRDGS</sequence>
<evidence type="ECO:0000256" key="2">
    <source>
        <dbReference type="ARBA" id="ARBA00001911"/>
    </source>
</evidence>
<dbReference type="GO" id="GO:0005829">
    <property type="term" value="C:cytosol"/>
    <property type="evidence" value="ECO:0007669"/>
    <property type="project" value="TreeGrafter"/>
</dbReference>
<evidence type="ECO:0000256" key="8">
    <source>
        <dbReference type="ARBA" id="ARBA00023235"/>
    </source>
</evidence>
<evidence type="ECO:0000313" key="11">
    <source>
        <dbReference type="EMBL" id="EPC04227.1"/>
    </source>
</evidence>
<dbReference type="InterPro" id="IPR005886">
    <property type="entry name" value="UDP_G4E"/>
</dbReference>
<dbReference type="InterPro" id="IPR016040">
    <property type="entry name" value="NAD(P)-bd_dom"/>
</dbReference>
<dbReference type="EC" id="5.1.3.2" evidence="5 9"/>
<evidence type="ECO:0000256" key="4">
    <source>
        <dbReference type="ARBA" id="ARBA00007637"/>
    </source>
</evidence>
<name>S2KQ73_LITA3</name>
<comment type="cofactor">
    <cofactor evidence="2 9">
        <name>NAD(+)</name>
        <dbReference type="ChEBI" id="CHEBI:57540"/>
    </cofactor>
</comment>
<evidence type="ECO:0000259" key="10">
    <source>
        <dbReference type="Pfam" id="PF16363"/>
    </source>
</evidence>
<gene>
    <name evidence="11" type="ORF">L861_02620</name>
</gene>
<dbReference type="RefSeq" id="WP_016414961.1">
    <property type="nucleotide sequence ID" value="NZ_AUAB01000001.1"/>
</dbReference>
<comment type="catalytic activity">
    <reaction evidence="1 9">
        <text>UDP-alpha-D-glucose = UDP-alpha-D-galactose</text>
        <dbReference type="Rhea" id="RHEA:22168"/>
        <dbReference type="ChEBI" id="CHEBI:58885"/>
        <dbReference type="ChEBI" id="CHEBI:66914"/>
        <dbReference type="EC" id="5.1.3.2"/>
    </reaction>
</comment>
<comment type="subunit">
    <text evidence="9">Homodimer.</text>
</comment>
<comment type="pathway">
    <text evidence="3 9">Carbohydrate metabolism; galactose metabolism.</text>
</comment>
<feature type="domain" description="NAD(P)-binding" evidence="10">
    <location>
        <begin position="4"/>
        <end position="323"/>
    </location>
</feature>
<dbReference type="GO" id="GO:0006012">
    <property type="term" value="P:galactose metabolic process"/>
    <property type="evidence" value="ECO:0007669"/>
    <property type="project" value="UniProtKB-UniPathway"/>
</dbReference>
<dbReference type="Pfam" id="PF16363">
    <property type="entry name" value="GDP_Man_Dehyd"/>
    <property type="match status" value="1"/>
</dbReference>
<dbReference type="InterPro" id="IPR036291">
    <property type="entry name" value="NAD(P)-bd_dom_sf"/>
</dbReference>
<keyword evidence="7 9" id="KW-0520">NAD</keyword>
<dbReference type="eggNOG" id="COG1087">
    <property type="taxonomic scope" value="Bacteria"/>
</dbReference>
<dbReference type="PANTHER" id="PTHR43725:SF47">
    <property type="entry name" value="UDP-GLUCOSE 4-EPIMERASE"/>
    <property type="match status" value="1"/>
</dbReference>
<dbReference type="Gene3D" id="3.90.25.10">
    <property type="entry name" value="UDP-galactose 4-epimerase, domain 1"/>
    <property type="match status" value="1"/>
</dbReference>
<evidence type="ECO:0000256" key="5">
    <source>
        <dbReference type="ARBA" id="ARBA00013189"/>
    </source>
</evidence>
<reference evidence="11 12" key="1">
    <citation type="journal article" date="2013" name="Genome Announc.">
        <title>Draft genome sequence of the moderately halophilic gammaproteobacterium Halomonas anticariensis FP35.</title>
        <authorList>
            <person name="Tahrioui A."/>
            <person name="Quesada E."/>
            <person name="Llamas I."/>
        </authorList>
    </citation>
    <scope>NUCLEOTIDE SEQUENCE [LARGE SCALE GENOMIC DNA]</scope>
    <source>
        <strain evidence="12">DSM 16096 / CECT 5854 / LMG 22089 / FP35</strain>
    </source>
</reference>
<dbReference type="AlphaFoldDB" id="S2KQ73"/>
<organism evidence="11 12">
    <name type="scientific">Litchfieldella anticariensis (strain DSM 16096 / CECT 5854 / CIP 108499 / LMG 22089 / FP35)</name>
    <name type="common">Halomonas anticariensis</name>
    <dbReference type="NCBI Taxonomy" id="1121939"/>
    <lineage>
        <taxon>Bacteria</taxon>
        <taxon>Pseudomonadati</taxon>
        <taxon>Pseudomonadota</taxon>
        <taxon>Gammaproteobacteria</taxon>
        <taxon>Oceanospirillales</taxon>
        <taxon>Halomonadaceae</taxon>
        <taxon>Litchfieldella</taxon>
    </lineage>
</organism>
<dbReference type="CDD" id="cd05247">
    <property type="entry name" value="UDP_G4E_1_SDR_e"/>
    <property type="match status" value="1"/>
</dbReference>
<dbReference type="PATRIC" id="fig|1121939.11.peg.485"/>
<evidence type="ECO:0000256" key="6">
    <source>
        <dbReference type="ARBA" id="ARBA00018569"/>
    </source>
</evidence>
<dbReference type="UniPathway" id="UPA00214"/>
<dbReference type="OrthoDB" id="9803010at2"/>
<dbReference type="SUPFAM" id="SSF51735">
    <property type="entry name" value="NAD(P)-binding Rossmann-fold domains"/>
    <property type="match status" value="1"/>
</dbReference>
<dbReference type="EMBL" id="ASTJ01000011">
    <property type="protein sequence ID" value="EPC04227.1"/>
    <property type="molecule type" value="Genomic_DNA"/>
</dbReference>
<dbReference type="GO" id="GO:0003978">
    <property type="term" value="F:UDP-glucose 4-epimerase activity"/>
    <property type="evidence" value="ECO:0007669"/>
    <property type="project" value="UniProtKB-UniRule"/>
</dbReference>
<protein>
    <recommendedName>
        <fullName evidence="6 9">UDP-glucose 4-epimerase</fullName>
        <ecNumber evidence="5 9">5.1.3.2</ecNumber>
    </recommendedName>
</protein>
<evidence type="ECO:0000256" key="7">
    <source>
        <dbReference type="ARBA" id="ARBA00023027"/>
    </source>
</evidence>
<keyword evidence="9" id="KW-0119">Carbohydrate metabolism</keyword>
<evidence type="ECO:0000256" key="9">
    <source>
        <dbReference type="RuleBase" id="RU366046"/>
    </source>
</evidence>
<evidence type="ECO:0000256" key="3">
    <source>
        <dbReference type="ARBA" id="ARBA00004947"/>
    </source>
</evidence>